<dbReference type="InterPro" id="IPR025507">
    <property type="entry name" value="DUF4394"/>
</dbReference>
<evidence type="ECO:0000259" key="2">
    <source>
        <dbReference type="Pfam" id="PF14339"/>
    </source>
</evidence>
<feature type="signal peptide" evidence="1">
    <location>
        <begin position="1"/>
        <end position="20"/>
    </location>
</feature>
<organism evidence="3 4">
    <name type="scientific">Methylobrevis albus</name>
    <dbReference type="NCBI Taxonomy" id="2793297"/>
    <lineage>
        <taxon>Bacteria</taxon>
        <taxon>Pseudomonadati</taxon>
        <taxon>Pseudomonadota</taxon>
        <taxon>Alphaproteobacteria</taxon>
        <taxon>Hyphomicrobiales</taxon>
        <taxon>Pleomorphomonadaceae</taxon>
        <taxon>Methylobrevis</taxon>
    </lineage>
</organism>
<evidence type="ECO:0000313" key="4">
    <source>
        <dbReference type="Proteomes" id="UP000631694"/>
    </source>
</evidence>
<keyword evidence="4" id="KW-1185">Reference proteome</keyword>
<evidence type="ECO:0000313" key="3">
    <source>
        <dbReference type="EMBL" id="MBH0239171.1"/>
    </source>
</evidence>
<reference evidence="3" key="1">
    <citation type="submission" date="2020-12" db="EMBL/GenBank/DDBJ databases">
        <title>Methylobrevis albus sp. nov., isolated from fresh water lack sediment.</title>
        <authorList>
            <person name="Zou Q."/>
        </authorList>
    </citation>
    <scope>NUCLEOTIDE SEQUENCE</scope>
    <source>
        <strain evidence="3">L22</strain>
    </source>
</reference>
<sequence length="259" mass="26248">MKILAATAAMLLAGAAPAFAANVAALVGDDTIAIVDTEAKRVTGSNFVSGVEGRLLGIDVRPADGMLYGLFEDGTVATIDPMTGAATKVETLKMVPTGAAAVTVDFNPAADALRIMASDGANLRTKITGGAVTEDGRHAFAEGDMHAGETANIIAGAYTNSYAGTESTALYNIDGTIGGLIQQVPPNDGTLKAIGKLDVELGDTVGFDIQSDGQGGNEAWLMSGNTLFSVNLETGAATEAAMIEGVEGNVRDIAVLPQS</sequence>
<dbReference type="RefSeq" id="WP_197312260.1">
    <property type="nucleotide sequence ID" value="NZ_JADZLT010000053.1"/>
</dbReference>
<gene>
    <name evidence="3" type="ORF">I5731_15200</name>
</gene>
<dbReference type="Pfam" id="PF14339">
    <property type="entry name" value="DUF4394"/>
    <property type="match status" value="1"/>
</dbReference>
<comment type="caution">
    <text evidence="3">The sequence shown here is derived from an EMBL/GenBank/DDBJ whole genome shotgun (WGS) entry which is preliminary data.</text>
</comment>
<keyword evidence="1" id="KW-0732">Signal</keyword>
<feature type="domain" description="DUF4394" evidence="2">
    <location>
        <begin position="35"/>
        <end position="254"/>
    </location>
</feature>
<dbReference type="InterPro" id="IPR011044">
    <property type="entry name" value="Quino_amine_DH_bsu"/>
</dbReference>
<proteinExistence type="predicted"/>
<dbReference type="SUPFAM" id="SSF50969">
    <property type="entry name" value="YVTN repeat-like/Quinoprotein amine dehydrogenase"/>
    <property type="match status" value="1"/>
</dbReference>
<dbReference type="Proteomes" id="UP000631694">
    <property type="component" value="Unassembled WGS sequence"/>
</dbReference>
<evidence type="ECO:0000256" key="1">
    <source>
        <dbReference type="SAM" id="SignalP"/>
    </source>
</evidence>
<dbReference type="EMBL" id="JADZLT010000053">
    <property type="protein sequence ID" value="MBH0239171.1"/>
    <property type="molecule type" value="Genomic_DNA"/>
</dbReference>
<accession>A0A931N0V5</accession>
<dbReference type="AlphaFoldDB" id="A0A931N0V5"/>
<name>A0A931N0V5_9HYPH</name>
<protein>
    <submittedName>
        <fullName evidence="3">DUF4394 domain-containing protein</fullName>
    </submittedName>
</protein>
<feature type="chain" id="PRO_5037895426" evidence="1">
    <location>
        <begin position="21"/>
        <end position="259"/>
    </location>
</feature>